<name>A0AAN9PRP1_CANGL</name>
<dbReference type="Proteomes" id="UP001367508">
    <property type="component" value="Unassembled WGS sequence"/>
</dbReference>
<dbReference type="EMBL" id="JAYMYQ010000010">
    <property type="protein sequence ID" value="KAK7308016.1"/>
    <property type="molecule type" value="Genomic_DNA"/>
</dbReference>
<comment type="caution">
    <text evidence="1">The sequence shown here is derived from an EMBL/GenBank/DDBJ whole genome shotgun (WGS) entry which is preliminary data.</text>
</comment>
<organism evidence="1 2">
    <name type="scientific">Canavalia gladiata</name>
    <name type="common">Sword bean</name>
    <name type="synonym">Dolichos gladiatus</name>
    <dbReference type="NCBI Taxonomy" id="3824"/>
    <lineage>
        <taxon>Eukaryota</taxon>
        <taxon>Viridiplantae</taxon>
        <taxon>Streptophyta</taxon>
        <taxon>Embryophyta</taxon>
        <taxon>Tracheophyta</taxon>
        <taxon>Spermatophyta</taxon>
        <taxon>Magnoliopsida</taxon>
        <taxon>eudicotyledons</taxon>
        <taxon>Gunneridae</taxon>
        <taxon>Pentapetalae</taxon>
        <taxon>rosids</taxon>
        <taxon>fabids</taxon>
        <taxon>Fabales</taxon>
        <taxon>Fabaceae</taxon>
        <taxon>Papilionoideae</taxon>
        <taxon>50 kb inversion clade</taxon>
        <taxon>NPAAA clade</taxon>
        <taxon>indigoferoid/millettioid clade</taxon>
        <taxon>Phaseoleae</taxon>
        <taxon>Canavalia</taxon>
    </lineage>
</organism>
<evidence type="ECO:0000313" key="1">
    <source>
        <dbReference type="EMBL" id="KAK7308016.1"/>
    </source>
</evidence>
<sequence>MGLTAPVTVSNRDRPPYRNLHGYVIGYHRCNRGGYVFAGAGEYMAGRECSKSEEKGHPSSLMARLIPYMSNHGLHDLIVEDLVCPFELLGVLFLRLYVQLLGLLLGSADSRQQRPVAILTFLCSREALLIALKTNPS</sequence>
<keyword evidence="2" id="KW-1185">Reference proteome</keyword>
<reference evidence="1 2" key="1">
    <citation type="submission" date="2024-01" db="EMBL/GenBank/DDBJ databases">
        <title>The genomes of 5 underutilized Papilionoideae crops provide insights into root nodulation and disease resistanc.</title>
        <authorList>
            <person name="Jiang F."/>
        </authorList>
    </citation>
    <scope>NUCLEOTIDE SEQUENCE [LARGE SCALE GENOMIC DNA]</scope>
    <source>
        <strain evidence="1">LVBAO_FW01</strain>
        <tissue evidence="1">Leaves</tissue>
    </source>
</reference>
<evidence type="ECO:0000313" key="2">
    <source>
        <dbReference type="Proteomes" id="UP001367508"/>
    </source>
</evidence>
<proteinExistence type="predicted"/>
<accession>A0AAN9PRP1</accession>
<protein>
    <submittedName>
        <fullName evidence="1">Uncharacterized protein</fullName>
    </submittedName>
</protein>
<dbReference type="AlphaFoldDB" id="A0AAN9PRP1"/>
<gene>
    <name evidence="1" type="ORF">VNO77_41575</name>
</gene>